<name>A0ABV6DMV9_9BACL</name>
<protein>
    <submittedName>
        <fullName evidence="1">Uncharacterized protein</fullName>
    </submittedName>
</protein>
<accession>A0ABV6DMV9</accession>
<evidence type="ECO:0000313" key="2">
    <source>
        <dbReference type="Proteomes" id="UP001589776"/>
    </source>
</evidence>
<sequence>MKLLELSAVVEQLGIDKASFQEWVRSLPSIEEHRAFSLESNGEKQTVPDNR</sequence>
<gene>
    <name evidence="1" type="ORF">ACFFK0_16260</name>
</gene>
<keyword evidence="2" id="KW-1185">Reference proteome</keyword>
<proteinExistence type="predicted"/>
<dbReference type="Proteomes" id="UP001589776">
    <property type="component" value="Unassembled WGS sequence"/>
</dbReference>
<evidence type="ECO:0000313" key="1">
    <source>
        <dbReference type="EMBL" id="MFC0213985.1"/>
    </source>
</evidence>
<dbReference type="EMBL" id="JBHLWN010000067">
    <property type="protein sequence ID" value="MFC0213985.1"/>
    <property type="molecule type" value="Genomic_DNA"/>
</dbReference>
<dbReference type="RefSeq" id="WP_377471319.1">
    <property type="nucleotide sequence ID" value="NZ_JBHLWN010000067.1"/>
</dbReference>
<reference evidence="1 2" key="1">
    <citation type="submission" date="2024-09" db="EMBL/GenBank/DDBJ databases">
        <authorList>
            <person name="Sun Q."/>
            <person name="Mori K."/>
        </authorList>
    </citation>
    <scope>NUCLEOTIDE SEQUENCE [LARGE SCALE GENOMIC DNA]</scope>
    <source>
        <strain evidence="1 2">CCM 7759</strain>
    </source>
</reference>
<organism evidence="1 2">
    <name type="scientific">Paenibacillus chartarius</name>
    <dbReference type="NCBI Taxonomy" id="747481"/>
    <lineage>
        <taxon>Bacteria</taxon>
        <taxon>Bacillati</taxon>
        <taxon>Bacillota</taxon>
        <taxon>Bacilli</taxon>
        <taxon>Bacillales</taxon>
        <taxon>Paenibacillaceae</taxon>
        <taxon>Paenibacillus</taxon>
    </lineage>
</organism>
<comment type="caution">
    <text evidence="1">The sequence shown here is derived from an EMBL/GenBank/DDBJ whole genome shotgun (WGS) entry which is preliminary data.</text>
</comment>